<name>A0ACC2LUI2_PERAE</name>
<dbReference type="Proteomes" id="UP001234297">
    <property type="component" value="Chromosome 3"/>
</dbReference>
<protein>
    <submittedName>
        <fullName evidence="1">Uncharacterized protein</fullName>
    </submittedName>
</protein>
<evidence type="ECO:0000313" key="2">
    <source>
        <dbReference type="Proteomes" id="UP001234297"/>
    </source>
</evidence>
<reference evidence="1 2" key="1">
    <citation type="journal article" date="2022" name="Hortic Res">
        <title>A haplotype resolved chromosomal level avocado genome allows analysis of novel avocado genes.</title>
        <authorList>
            <person name="Nath O."/>
            <person name="Fletcher S.J."/>
            <person name="Hayward A."/>
            <person name="Shaw L.M."/>
            <person name="Masouleh A.K."/>
            <person name="Furtado A."/>
            <person name="Henry R.J."/>
            <person name="Mitter N."/>
        </authorList>
    </citation>
    <scope>NUCLEOTIDE SEQUENCE [LARGE SCALE GENOMIC DNA]</scope>
    <source>
        <strain evidence="2">cv. Hass</strain>
    </source>
</reference>
<gene>
    <name evidence="1" type="ORF">MRB53_011347</name>
</gene>
<evidence type="ECO:0000313" key="1">
    <source>
        <dbReference type="EMBL" id="KAJ8637080.1"/>
    </source>
</evidence>
<organism evidence="1 2">
    <name type="scientific">Persea americana</name>
    <name type="common">Avocado</name>
    <dbReference type="NCBI Taxonomy" id="3435"/>
    <lineage>
        <taxon>Eukaryota</taxon>
        <taxon>Viridiplantae</taxon>
        <taxon>Streptophyta</taxon>
        <taxon>Embryophyta</taxon>
        <taxon>Tracheophyta</taxon>
        <taxon>Spermatophyta</taxon>
        <taxon>Magnoliopsida</taxon>
        <taxon>Magnoliidae</taxon>
        <taxon>Laurales</taxon>
        <taxon>Lauraceae</taxon>
        <taxon>Persea</taxon>
    </lineage>
</organism>
<comment type="caution">
    <text evidence="1">The sequence shown here is derived from an EMBL/GenBank/DDBJ whole genome shotgun (WGS) entry which is preliminary data.</text>
</comment>
<accession>A0ACC2LUI2</accession>
<proteinExistence type="predicted"/>
<keyword evidence="2" id="KW-1185">Reference proteome</keyword>
<sequence>MVFFKRTPLLRSTSSRGDRSSFFHKPRSRFARFLLFEKVDYFQWICTIAVFFFVVILFQAFLPGYVVDKSSDSLRGLSGLEVSGDLGHLKEMGLLDFGEGIRFVPSKLLEKFRREAIEANRSADLSIDAVQLQMTSIAMSLQEIGYSIHGSNRLVKVDLDLGNYERFLDIKLTCDNNITAGKIYQYVVYVTVVPHITDAIQEWIERVGVIPVDGKDGPPDVCVGVIFSTITIGLS</sequence>
<dbReference type="EMBL" id="CM056811">
    <property type="protein sequence ID" value="KAJ8637080.1"/>
    <property type="molecule type" value="Genomic_DNA"/>
</dbReference>